<accession>A0AAU9J663</accession>
<protein>
    <submittedName>
        <fullName evidence="2">Uncharacterized protein</fullName>
    </submittedName>
</protein>
<dbReference type="InterPro" id="IPR051553">
    <property type="entry name" value="Ran_GTPase-activating"/>
</dbReference>
<dbReference type="PANTHER" id="PTHR45982:SF1">
    <property type="entry name" value="REGULATOR OF CHROMOSOME CONDENSATION"/>
    <property type="match status" value="1"/>
</dbReference>
<dbReference type="PROSITE" id="PS50012">
    <property type="entry name" value="RCC1_3"/>
    <property type="match status" value="1"/>
</dbReference>
<dbReference type="Proteomes" id="UP001162131">
    <property type="component" value="Unassembled WGS sequence"/>
</dbReference>
<feature type="repeat" description="RCC1" evidence="1">
    <location>
        <begin position="145"/>
        <end position="197"/>
    </location>
</feature>
<organism evidence="2 3">
    <name type="scientific">Blepharisma stoltei</name>
    <dbReference type="NCBI Taxonomy" id="1481888"/>
    <lineage>
        <taxon>Eukaryota</taxon>
        <taxon>Sar</taxon>
        <taxon>Alveolata</taxon>
        <taxon>Ciliophora</taxon>
        <taxon>Postciliodesmatophora</taxon>
        <taxon>Heterotrichea</taxon>
        <taxon>Heterotrichida</taxon>
        <taxon>Blepharismidae</taxon>
        <taxon>Blepharisma</taxon>
    </lineage>
</organism>
<comment type="caution">
    <text evidence="2">The sequence shown here is derived from an EMBL/GenBank/DDBJ whole genome shotgun (WGS) entry which is preliminary data.</text>
</comment>
<dbReference type="Gene3D" id="2.130.10.30">
    <property type="entry name" value="Regulator of chromosome condensation 1/beta-lactamase-inhibitor protein II"/>
    <property type="match status" value="1"/>
</dbReference>
<reference evidence="2" key="1">
    <citation type="submission" date="2021-09" db="EMBL/GenBank/DDBJ databases">
        <authorList>
            <consortium name="AG Swart"/>
            <person name="Singh M."/>
            <person name="Singh A."/>
            <person name="Seah K."/>
            <person name="Emmerich C."/>
        </authorList>
    </citation>
    <scope>NUCLEOTIDE SEQUENCE</scope>
    <source>
        <strain evidence="2">ATCC30299</strain>
    </source>
</reference>
<gene>
    <name evidence="2" type="ORF">BSTOLATCC_MIC15603</name>
</gene>
<dbReference type="SUPFAM" id="SSF50985">
    <property type="entry name" value="RCC1/BLIP-II"/>
    <property type="match status" value="1"/>
</dbReference>
<name>A0AAU9J663_9CILI</name>
<dbReference type="PANTHER" id="PTHR45982">
    <property type="entry name" value="REGULATOR OF CHROMOSOME CONDENSATION"/>
    <property type="match status" value="1"/>
</dbReference>
<evidence type="ECO:0000313" key="3">
    <source>
        <dbReference type="Proteomes" id="UP001162131"/>
    </source>
</evidence>
<dbReference type="InterPro" id="IPR000408">
    <property type="entry name" value="Reg_chr_condens"/>
</dbReference>
<keyword evidence="3" id="KW-1185">Reference proteome</keyword>
<dbReference type="EMBL" id="CAJZBQ010000015">
    <property type="protein sequence ID" value="CAG9316164.1"/>
    <property type="molecule type" value="Genomic_DNA"/>
</dbReference>
<evidence type="ECO:0000313" key="2">
    <source>
        <dbReference type="EMBL" id="CAG9316164.1"/>
    </source>
</evidence>
<dbReference type="AlphaFoldDB" id="A0AAU9J663"/>
<sequence>MASKKYGAFWLPQSAGIASDLPPPKHLFPSNLHLKSCAVGIKKGICLVEDGKVYEKRFTKEENKGHLKEIFIQNTIKNISCNDMMGMMINIQGEVFIWGEDSNQSGLFVEPGLFLSENPIKVPQLSEIVQGSLGKTHAAVIDSMGHLFTWGTGSQGELGTLGFTISNQPPQIVESAKIFKAKQVICGPSFTCICTDGCYVYLYGIIGSAHNYTNSRRSSVVRRLSTPSPKKGAGNYPYTLPELEKYSTIFVCCGTNYIATLTDSGEVYVFDDCMDLVKLPVNYGNDINFIASTLEVVYGYSRNSNCMYEWREKVQSMLSTNSDLCDCQLAYWIGRVYSIDSEYSTRLSLISTSSHIAGLLYEAEEPGYKNIATFIDELSPYKRSECTTKLIGSVFDSIDYKMEKNLSLRSSLRSSLDLTNIEGHEDLERLYPKGNNDKTIVKIIQYRNEFERKEKLAKLISLIISPIIKSSFLKIKEFVSVQKMCEKTLSAVLMSGAIGKFYHKYRIGGEAYAFQLIKRFSNLSWKDDSIYDQRKIEGIREIWHEISTLCYKQKLMAFTLIKGREIFCLQRKTAFLTLKQLIKDMNRKAINIAFDKWSSISSFDENKFHIYKLVSLLSKIRTRNLNLGLKSLTISAKEKDSDQKATGRILKKCILLYERTYFKQSIKIWKKNTDFVRINEFNQDYKKRLIAKIIFTRISLSVKRVKSKVFKIIHDYSVDVYYKSQEETLAESASSTKLSQDNNSDFERIKNDKDSALEEKFQTLERYLQIVQLNVLSEAWSSFMEDGKKRVYSIISLPNTTDATSNNTPEILRQDEEMVHMPPIDIFPVRHTANPFLSSSSFNFLSVFPNLHMQLSEKDKQKLEFISPTYSDKFILDLPSEQRSHPMDLEDFDALRTPSSTPTKLRLFNISQPAFKTPEVKDQNETSRSNLFADHSLQRSFDNSDYQKKLIQSMISKPKVHKEKEPEKEKALEVALNSGRPPWKPSSKSAVIEEKKKPLINPTKIMQQYDYGLKERLKFIAKHKARVQTPNSDRPQNYSPYPSLLTLPDSVPSETELFIPFDEKIIFNSDMSFGKKLGDDKRKRISYKKLIKYRKGMPIFEKVMMKILLKVKSGALMNIKFKPKDVAKIRSSRGTENKKKQISWQKRLYILASDSLKKAMRKIFAKRFVAKLMKYR</sequence>
<proteinExistence type="predicted"/>
<dbReference type="Pfam" id="PF00415">
    <property type="entry name" value="RCC1"/>
    <property type="match status" value="1"/>
</dbReference>
<evidence type="ECO:0000256" key="1">
    <source>
        <dbReference type="PROSITE-ProRule" id="PRU00235"/>
    </source>
</evidence>
<dbReference type="InterPro" id="IPR009091">
    <property type="entry name" value="RCC1/BLIP-II"/>
</dbReference>